<dbReference type="Proteomes" id="UP000095255">
    <property type="component" value="Unassembled WGS sequence"/>
</dbReference>
<dbReference type="InterPro" id="IPR030378">
    <property type="entry name" value="G_CP_dom"/>
</dbReference>
<dbReference type="CDD" id="cd01854">
    <property type="entry name" value="YjeQ_EngC"/>
    <property type="match status" value="1"/>
</dbReference>
<dbReference type="SUPFAM" id="SSF52540">
    <property type="entry name" value="P-loop containing nucleoside triphosphate hydrolases"/>
    <property type="match status" value="1"/>
</dbReference>
<dbReference type="EMBL" id="MJAT01000012">
    <property type="protein sequence ID" value="OEH85757.1"/>
    <property type="molecule type" value="Genomic_DNA"/>
</dbReference>
<keyword evidence="8 10" id="KW-0694">RNA-binding</keyword>
<gene>
    <name evidence="10" type="primary">rsgA</name>
    <name evidence="13" type="ORF">BHU72_02960</name>
</gene>
<dbReference type="InterPro" id="IPR004881">
    <property type="entry name" value="Ribosome_biogen_GTPase_RsgA"/>
</dbReference>
<dbReference type="PANTHER" id="PTHR32120">
    <property type="entry name" value="SMALL RIBOSOMAL SUBUNIT BIOGENESIS GTPASE RSGA"/>
    <property type="match status" value="1"/>
</dbReference>
<keyword evidence="4 10" id="KW-0699">rRNA-binding</keyword>
<dbReference type="AlphaFoldDB" id="A0A1E5L6H2"/>
<dbReference type="EC" id="3.6.1.-" evidence="10"/>
<dbReference type="Gene3D" id="3.40.50.300">
    <property type="entry name" value="P-loop containing nucleotide triphosphate hydrolases"/>
    <property type="match status" value="1"/>
</dbReference>
<dbReference type="NCBIfam" id="TIGR00157">
    <property type="entry name" value="ribosome small subunit-dependent GTPase A"/>
    <property type="match status" value="1"/>
</dbReference>
<evidence type="ECO:0000256" key="6">
    <source>
        <dbReference type="ARBA" id="ARBA00022801"/>
    </source>
</evidence>
<keyword evidence="2 10" id="KW-0690">Ribosome biogenesis</keyword>
<feature type="binding site" evidence="10">
    <location>
        <position position="251"/>
    </location>
    <ligand>
        <name>Zn(2+)</name>
        <dbReference type="ChEBI" id="CHEBI:29105"/>
    </ligand>
</feature>
<comment type="caution">
    <text evidence="13">The sequence shown here is derived from an EMBL/GenBank/DDBJ whole genome shotgun (WGS) entry which is preliminary data.</text>
</comment>
<dbReference type="RefSeq" id="WP_069701840.1">
    <property type="nucleotide sequence ID" value="NZ_MJAT01000012.1"/>
</dbReference>
<evidence type="ECO:0000256" key="3">
    <source>
        <dbReference type="ARBA" id="ARBA00022723"/>
    </source>
</evidence>
<dbReference type="InterPro" id="IPR027417">
    <property type="entry name" value="P-loop_NTPase"/>
</dbReference>
<comment type="function">
    <text evidence="10">One of several proteins that assist in the late maturation steps of the functional core of the 30S ribosomal subunit. Helps release RbfA from mature subunits. May play a role in the assembly of ribosomal proteins into the subunit. Circularly permuted GTPase that catalyzes slow GTP hydrolysis, GTPase activity is stimulated by the 30S ribosomal subunit.</text>
</comment>
<dbReference type="Pfam" id="PF03193">
    <property type="entry name" value="RsgA_GTPase"/>
    <property type="match status" value="1"/>
</dbReference>
<evidence type="ECO:0000256" key="4">
    <source>
        <dbReference type="ARBA" id="ARBA00022730"/>
    </source>
</evidence>
<evidence type="ECO:0000256" key="5">
    <source>
        <dbReference type="ARBA" id="ARBA00022741"/>
    </source>
</evidence>
<proteinExistence type="inferred from homology"/>
<evidence type="ECO:0000256" key="1">
    <source>
        <dbReference type="ARBA" id="ARBA00022490"/>
    </source>
</evidence>
<dbReference type="PROSITE" id="PS50936">
    <property type="entry name" value="ENGC_GTPASE"/>
    <property type="match status" value="1"/>
</dbReference>
<dbReference type="InterPro" id="IPR031944">
    <property type="entry name" value="RsgA_N"/>
</dbReference>
<evidence type="ECO:0000259" key="12">
    <source>
        <dbReference type="PROSITE" id="PS51721"/>
    </source>
</evidence>
<dbReference type="GO" id="GO:0003924">
    <property type="term" value="F:GTPase activity"/>
    <property type="evidence" value="ECO:0007669"/>
    <property type="project" value="UniProtKB-UniRule"/>
</dbReference>
<dbReference type="GO" id="GO:0042274">
    <property type="term" value="P:ribosomal small subunit biogenesis"/>
    <property type="evidence" value="ECO:0007669"/>
    <property type="project" value="UniProtKB-UniRule"/>
</dbReference>
<comment type="subcellular location">
    <subcellularLocation>
        <location evidence="10">Cytoplasm</location>
    </subcellularLocation>
</comment>
<feature type="binding site" evidence="10">
    <location>
        <position position="264"/>
    </location>
    <ligand>
        <name>Zn(2+)</name>
        <dbReference type="ChEBI" id="CHEBI:29105"/>
    </ligand>
</feature>
<dbReference type="STRING" id="1390249.BHU72_02960"/>
<comment type="cofactor">
    <cofactor evidence="10">
        <name>Zn(2+)</name>
        <dbReference type="ChEBI" id="CHEBI:29105"/>
    </cofactor>
    <text evidence="10">Binds 1 zinc ion per subunit.</text>
</comment>
<evidence type="ECO:0000313" key="14">
    <source>
        <dbReference type="Proteomes" id="UP000095255"/>
    </source>
</evidence>
<keyword evidence="9 10" id="KW-0342">GTP-binding</keyword>
<dbReference type="GO" id="GO:0005737">
    <property type="term" value="C:cytoplasm"/>
    <property type="evidence" value="ECO:0007669"/>
    <property type="project" value="UniProtKB-SubCell"/>
</dbReference>
<evidence type="ECO:0000256" key="7">
    <source>
        <dbReference type="ARBA" id="ARBA00022833"/>
    </source>
</evidence>
<dbReference type="Gene3D" id="1.10.40.50">
    <property type="entry name" value="Probable gtpase engc, domain 3"/>
    <property type="match status" value="1"/>
</dbReference>
<keyword evidence="5 10" id="KW-0547">Nucleotide-binding</keyword>
<keyword evidence="14" id="KW-1185">Reference proteome</keyword>
<dbReference type="PROSITE" id="PS51721">
    <property type="entry name" value="G_CP"/>
    <property type="match status" value="1"/>
</dbReference>
<accession>A0A1E5L6H2</accession>
<comment type="similarity">
    <text evidence="10">Belongs to the TRAFAC class YlqF/YawG GTPase family. RsgA subfamily.</text>
</comment>
<evidence type="ECO:0000313" key="13">
    <source>
        <dbReference type="EMBL" id="OEH85757.1"/>
    </source>
</evidence>
<evidence type="ECO:0000256" key="10">
    <source>
        <dbReference type="HAMAP-Rule" id="MF_01820"/>
    </source>
</evidence>
<dbReference type="OrthoDB" id="9809485at2"/>
<dbReference type="SUPFAM" id="SSF50249">
    <property type="entry name" value="Nucleic acid-binding proteins"/>
    <property type="match status" value="1"/>
</dbReference>
<dbReference type="Pfam" id="PF16745">
    <property type="entry name" value="RsgA_N"/>
    <property type="match status" value="1"/>
</dbReference>
<protein>
    <recommendedName>
        <fullName evidence="10">Small ribosomal subunit biogenesis GTPase RsgA</fullName>
        <ecNumber evidence="10">3.6.1.-</ecNumber>
    </recommendedName>
</protein>
<dbReference type="CDD" id="cd04466">
    <property type="entry name" value="S1_YloQ_GTPase"/>
    <property type="match status" value="1"/>
</dbReference>
<evidence type="ECO:0000256" key="9">
    <source>
        <dbReference type="ARBA" id="ARBA00023134"/>
    </source>
</evidence>
<dbReference type="PANTHER" id="PTHR32120:SF11">
    <property type="entry name" value="SMALL RIBOSOMAL SUBUNIT BIOGENESIS GTPASE RSGA 1, MITOCHONDRIAL-RELATED"/>
    <property type="match status" value="1"/>
</dbReference>
<organism evidence="13 14">
    <name type="scientific">Desulfuribacillus stibiiarsenatis</name>
    <dbReference type="NCBI Taxonomy" id="1390249"/>
    <lineage>
        <taxon>Bacteria</taxon>
        <taxon>Bacillati</taxon>
        <taxon>Bacillota</taxon>
        <taxon>Desulfuribacillia</taxon>
        <taxon>Desulfuribacillales</taxon>
        <taxon>Desulfuribacillaceae</taxon>
        <taxon>Desulfuribacillus</taxon>
    </lineage>
</organism>
<keyword evidence="3 10" id="KW-0479">Metal-binding</keyword>
<feature type="domain" description="EngC GTPase" evidence="11">
    <location>
        <begin position="74"/>
        <end position="224"/>
    </location>
</feature>
<dbReference type="GO" id="GO:0019843">
    <property type="term" value="F:rRNA binding"/>
    <property type="evidence" value="ECO:0007669"/>
    <property type="project" value="UniProtKB-KW"/>
</dbReference>
<keyword evidence="6 10" id="KW-0378">Hydrolase</keyword>
<evidence type="ECO:0000259" key="11">
    <source>
        <dbReference type="PROSITE" id="PS50936"/>
    </source>
</evidence>
<dbReference type="InterPro" id="IPR010914">
    <property type="entry name" value="RsgA_GTPase_dom"/>
</dbReference>
<feature type="domain" description="CP-type G" evidence="12">
    <location>
        <begin position="65"/>
        <end position="226"/>
    </location>
</feature>
<dbReference type="GO" id="GO:0005525">
    <property type="term" value="F:GTP binding"/>
    <property type="evidence" value="ECO:0007669"/>
    <property type="project" value="UniProtKB-UniRule"/>
</dbReference>
<feature type="binding site" evidence="10">
    <location>
        <position position="256"/>
    </location>
    <ligand>
        <name>Zn(2+)</name>
        <dbReference type="ChEBI" id="CHEBI:29105"/>
    </ligand>
</feature>
<comment type="subunit">
    <text evidence="10">Monomer. Associates with 30S ribosomal subunit, binds 16S rRNA.</text>
</comment>
<sequence>MAIGTIVKALSGFYYVQDQSAGDIYECRGRGILKKNSVSPLVGDRVNYTPTSHQQGMIEEIMPRTNEFFRPKVANVDQTILVFTHKEPAWNQRLLDRFIVMAESVGVDSLIVINKIDLLNDSEILEVYSNKELYESIGYSVILVSTKSQVGKEELALALKDKISMFSGQSGVGKSSLLNFIESGLELKVGDVSSKLGRGKHTTRHVELYALSSGGFIADTPGFSQIELTNIEDVSELKEYFVELFSRGQGCKYRGCTHITEDGCQVISDVEKGEIQKFRYEHYVELFHEIKEQLQNKY</sequence>
<dbReference type="InterPro" id="IPR012340">
    <property type="entry name" value="NA-bd_OB-fold"/>
</dbReference>
<evidence type="ECO:0000256" key="2">
    <source>
        <dbReference type="ARBA" id="ARBA00022517"/>
    </source>
</evidence>
<reference evidence="13 14" key="1">
    <citation type="submission" date="2016-09" db="EMBL/GenBank/DDBJ databases">
        <title>Desulfuribacillus arsenicus sp. nov., an obligately anaerobic, dissimilatory arsenic- and antimonate-reducing bacterium isolated from anoxic sediments.</title>
        <authorList>
            <person name="Abin C.A."/>
            <person name="Hollibaugh J.T."/>
        </authorList>
    </citation>
    <scope>NUCLEOTIDE SEQUENCE [LARGE SCALE GENOMIC DNA]</scope>
    <source>
        <strain evidence="13 14">MLFW-2</strain>
    </source>
</reference>
<feature type="binding site" evidence="10">
    <location>
        <begin position="168"/>
        <end position="176"/>
    </location>
    <ligand>
        <name>GTP</name>
        <dbReference type="ChEBI" id="CHEBI:37565"/>
    </ligand>
</feature>
<keyword evidence="1 10" id="KW-0963">Cytoplasm</keyword>
<keyword evidence="7 10" id="KW-0862">Zinc</keyword>
<feature type="binding site" evidence="10">
    <location>
        <begin position="114"/>
        <end position="117"/>
    </location>
    <ligand>
        <name>GTP</name>
        <dbReference type="ChEBI" id="CHEBI:37565"/>
    </ligand>
</feature>
<dbReference type="GO" id="GO:0046872">
    <property type="term" value="F:metal ion binding"/>
    <property type="evidence" value="ECO:0007669"/>
    <property type="project" value="UniProtKB-KW"/>
</dbReference>
<name>A0A1E5L6H2_9FIRM</name>
<dbReference type="Gene3D" id="2.40.50.140">
    <property type="entry name" value="Nucleic acid-binding proteins"/>
    <property type="match status" value="1"/>
</dbReference>
<evidence type="ECO:0000256" key="8">
    <source>
        <dbReference type="ARBA" id="ARBA00022884"/>
    </source>
</evidence>
<feature type="binding site" evidence="10">
    <location>
        <position position="258"/>
    </location>
    <ligand>
        <name>Zn(2+)</name>
        <dbReference type="ChEBI" id="CHEBI:29105"/>
    </ligand>
</feature>
<dbReference type="HAMAP" id="MF_01820">
    <property type="entry name" value="GTPase_RsgA"/>
    <property type="match status" value="1"/>
</dbReference>